<feature type="region of interest" description="Disordered" evidence="1">
    <location>
        <begin position="1"/>
        <end position="30"/>
    </location>
</feature>
<evidence type="ECO:0000313" key="3">
    <source>
        <dbReference type="Proteomes" id="UP000410492"/>
    </source>
</evidence>
<feature type="compositionally biased region" description="Basic and acidic residues" evidence="1">
    <location>
        <begin position="1"/>
        <end position="19"/>
    </location>
</feature>
<dbReference type="OrthoDB" id="6720387at2759"/>
<evidence type="ECO:0000313" key="2">
    <source>
        <dbReference type="EMBL" id="VEN36590.1"/>
    </source>
</evidence>
<feature type="compositionally biased region" description="Basic residues" evidence="1">
    <location>
        <begin position="20"/>
        <end position="29"/>
    </location>
</feature>
<organism evidence="2 3">
    <name type="scientific">Callosobruchus maculatus</name>
    <name type="common">Southern cowpea weevil</name>
    <name type="synonym">Pulse bruchid</name>
    <dbReference type="NCBI Taxonomy" id="64391"/>
    <lineage>
        <taxon>Eukaryota</taxon>
        <taxon>Metazoa</taxon>
        <taxon>Ecdysozoa</taxon>
        <taxon>Arthropoda</taxon>
        <taxon>Hexapoda</taxon>
        <taxon>Insecta</taxon>
        <taxon>Pterygota</taxon>
        <taxon>Neoptera</taxon>
        <taxon>Endopterygota</taxon>
        <taxon>Coleoptera</taxon>
        <taxon>Polyphaga</taxon>
        <taxon>Cucujiformia</taxon>
        <taxon>Chrysomeloidea</taxon>
        <taxon>Chrysomelidae</taxon>
        <taxon>Bruchinae</taxon>
        <taxon>Bruchini</taxon>
        <taxon>Callosobruchus</taxon>
    </lineage>
</organism>
<dbReference type="Proteomes" id="UP000410492">
    <property type="component" value="Unassembled WGS sequence"/>
</dbReference>
<name>A0A653BMJ9_CALMS</name>
<sequence length="104" mass="11815">MKLPKSGDEPEDGGREVRRAARRIRHHRVRDSDHVSEMLKLCLQKICDLQSELESEDTSPHDAEAAGYTACALETLRFLSSQGLSHDHPVVKRIREKLLKEGDK</sequence>
<keyword evidence="3" id="KW-1185">Reference proteome</keyword>
<dbReference type="EMBL" id="CAACVG010002534">
    <property type="protein sequence ID" value="VEN36590.1"/>
    <property type="molecule type" value="Genomic_DNA"/>
</dbReference>
<protein>
    <recommendedName>
        <fullName evidence="4">Orange domain-containing protein</fullName>
    </recommendedName>
</protein>
<reference evidence="2 3" key="1">
    <citation type="submission" date="2019-01" db="EMBL/GenBank/DDBJ databases">
        <authorList>
            <person name="Sayadi A."/>
        </authorList>
    </citation>
    <scope>NUCLEOTIDE SEQUENCE [LARGE SCALE GENOMIC DNA]</scope>
</reference>
<evidence type="ECO:0008006" key="4">
    <source>
        <dbReference type="Google" id="ProtNLM"/>
    </source>
</evidence>
<accession>A0A653BMJ9</accession>
<evidence type="ECO:0000256" key="1">
    <source>
        <dbReference type="SAM" id="MobiDB-lite"/>
    </source>
</evidence>
<proteinExistence type="predicted"/>
<gene>
    <name evidence="2" type="ORF">CALMAC_LOCUS2153</name>
</gene>
<dbReference type="AlphaFoldDB" id="A0A653BMJ9"/>